<reference evidence="2" key="1">
    <citation type="submission" date="2022-11" db="UniProtKB">
        <authorList>
            <consortium name="WormBaseParasite"/>
        </authorList>
    </citation>
    <scope>IDENTIFICATION</scope>
</reference>
<dbReference type="WBParaSite" id="ES5_v2.g28552.t1">
    <property type="protein sequence ID" value="ES5_v2.g28552.t1"/>
    <property type="gene ID" value="ES5_v2.g28552"/>
</dbReference>
<accession>A0AC34GG20</accession>
<sequence>RSDTETTKSGGDDQSTLKRPPKEQPDPPPTSAEQQQQQQLNNNQQQQYPQSTAGATPAQRRPPLRNGSRQYPATTTAGQSPRQMSMSAAPPLQQSQYPHPHPHHPHYAATNPHHNMYQHAFVEEYTDERFLSSSSTCDSPVPRISEPASPALPQKFLHHHRRMLFPLRKRFIQAENEFWREDVESQGLQVLGWGVDEICQLLIQMGLEKYIPEFTVNEITGHKFLDLDGTKLKAMGIQNHSDRSIIKKKIKAIKTRIERERKLLEKESRLRSNPSMH</sequence>
<evidence type="ECO:0000313" key="1">
    <source>
        <dbReference type="Proteomes" id="UP000887579"/>
    </source>
</evidence>
<dbReference type="Proteomes" id="UP000887579">
    <property type="component" value="Unplaced"/>
</dbReference>
<name>A0AC34GG20_9BILA</name>
<proteinExistence type="predicted"/>
<organism evidence="1 2">
    <name type="scientific">Panagrolaimus sp. ES5</name>
    <dbReference type="NCBI Taxonomy" id="591445"/>
    <lineage>
        <taxon>Eukaryota</taxon>
        <taxon>Metazoa</taxon>
        <taxon>Ecdysozoa</taxon>
        <taxon>Nematoda</taxon>
        <taxon>Chromadorea</taxon>
        <taxon>Rhabditida</taxon>
        <taxon>Tylenchina</taxon>
        <taxon>Panagrolaimomorpha</taxon>
        <taxon>Panagrolaimoidea</taxon>
        <taxon>Panagrolaimidae</taxon>
        <taxon>Panagrolaimus</taxon>
    </lineage>
</organism>
<protein>
    <submittedName>
        <fullName evidence="2">SAM domain-containing protein</fullName>
    </submittedName>
</protein>
<evidence type="ECO:0000313" key="2">
    <source>
        <dbReference type="WBParaSite" id="ES5_v2.g28552.t1"/>
    </source>
</evidence>